<dbReference type="KEGG" id="mwe:WEN_00280"/>
<evidence type="ECO:0000313" key="6">
    <source>
        <dbReference type="EMBL" id="AFN64863.1"/>
    </source>
</evidence>
<gene>
    <name evidence="6" type="ordered locus">WEN_00280</name>
</gene>
<dbReference type="GO" id="GO:0046100">
    <property type="term" value="P:hypoxanthine metabolic process"/>
    <property type="evidence" value="ECO:0007669"/>
    <property type="project" value="TreeGrafter"/>
</dbReference>
<keyword evidence="7" id="KW-1185">Reference proteome</keyword>
<keyword evidence="6" id="KW-0808">Transferase</keyword>
<dbReference type="EMBL" id="CP003703">
    <property type="protein sequence ID" value="AFN64863.1"/>
    <property type="molecule type" value="Genomic_DNA"/>
</dbReference>
<dbReference type="GO" id="GO:0032264">
    <property type="term" value="P:IMP salvage"/>
    <property type="evidence" value="ECO:0007669"/>
    <property type="project" value="TreeGrafter"/>
</dbReference>
<comment type="pathway">
    <text evidence="1">Purine metabolism; GMP biosynthesis via salvage pathway; GMP from guanine: step 1/1.</text>
</comment>
<dbReference type="GO" id="GO:0006178">
    <property type="term" value="P:guanine salvage"/>
    <property type="evidence" value="ECO:0007669"/>
    <property type="project" value="TreeGrafter"/>
</dbReference>
<sequence>MEMSSKFTLPLAIGITNKHWVDTVVAHIAYARSKETINSYEYDTSLQALNSLSTRIPEPSFEKFKGKAMLVLPARVGDILSQIPEKYAVLFAQIQVIRDNNSETLKKYYLYRNIIRDVAIRKKEVLQLLNGKVTSVGYQFALVYSNLKVILEGFVTSRRYLETINGGNDLSFFIEDYSVEKLNFIAKQLELFNVSSFSSSNQNWFISSAKDLAQLSKGVIRYIKKFHEKGQADIDNNLLAQAENSIDSILSCSVPEFAIDFETYSSLFIQVNNVFTAVIEIIQAIKFHDDVIEQEVTGINKEKIIIILNQLYASIFDGERKREVFEEVFYEAAEIDNMIYRLAQQINTEYRNSKDPVCCVGFTEGAIILLGKIIPLLNFPLYLVTYKFSFYGDEMSGDLSKEVVIDFDNSKYDGKRVLIFDDILDRGITVKKFLEQARMKTRAIDFKVCMLLVKPNPENVYGEVDFSGSMVSDVWVVGYGFDTNYKHRNADGVGPIKESFKNL</sequence>
<dbReference type="InterPro" id="IPR029057">
    <property type="entry name" value="PRTase-like"/>
</dbReference>
<dbReference type="STRING" id="1197325.WEN_00280"/>
<dbReference type="PATRIC" id="fig|1197325.3.peg.62"/>
<dbReference type="Pfam" id="PF00156">
    <property type="entry name" value="Pribosyltran"/>
    <property type="match status" value="1"/>
</dbReference>
<accession>I6Z5N0</accession>
<dbReference type="GO" id="GO:0005829">
    <property type="term" value="C:cytosol"/>
    <property type="evidence" value="ECO:0007669"/>
    <property type="project" value="TreeGrafter"/>
</dbReference>
<protein>
    <recommendedName>
        <fullName evidence="2">Hypoxanthine-guanine phosphoribosyltransferase</fullName>
    </recommendedName>
</protein>
<organism evidence="6 7">
    <name type="scientific">Mycoplasma wenyonii (strain Massachusetts)</name>
    <name type="common">Eperythrozoon wenyonii</name>
    <dbReference type="NCBI Taxonomy" id="1197325"/>
    <lineage>
        <taxon>Bacteria</taxon>
        <taxon>Bacillati</taxon>
        <taxon>Mycoplasmatota</taxon>
        <taxon>Mollicutes</taxon>
        <taxon>Mycoplasmataceae</taxon>
        <taxon>Mycoplasma</taxon>
    </lineage>
</organism>
<evidence type="ECO:0000259" key="5">
    <source>
        <dbReference type="Pfam" id="PF00156"/>
    </source>
</evidence>
<reference evidence="6 7" key="1">
    <citation type="journal article" date="2012" name="J. Bacteriol.">
        <title>Complete genome sequence of Mycoplasma wenyonii strain Massachusetts.</title>
        <authorList>
            <person name="Dos Santos A.P."/>
            <person name="Guimaraes A.M."/>
            <person name="do Nascimento N.C."/>
            <person name="Sanmiguel P.J."/>
            <person name="Messick J.B."/>
        </authorList>
    </citation>
    <scope>NUCLEOTIDE SEQUENCE [LARGE SCALE GENOMIC DNA]</scope>
    <source>
        <strain evidence="6 7">Massachusetts</strain>
    </source>
</reference>
<evidence type="ECO:0000313" key="7">
    <source>
        <dbReference type="Proteomes" id="UP000009005"/>
    </source>
</evidence>
<evidence type="ECO:0000256" key="3">
    <source>
        <dbReference type="ARBA" id="ARBA00048811"/>
    </source>
</evidence>
<dbReference type="InterPro" id="IPR050408">
    <property type="entry name" value="HGPRT"/>
</dbReference>
<comment type="catalytic activity">
    <reaction evidence="4">
        <text>IMP + diphosphate = hypoxanthine + 5-phospho-alpha-D-ribose 1-diphosphate</text>
        <dbReference type="Rhea" id="RHEA:17973"/>
        <dbReference type="ChEBI" id="CHEBI:17368"/>
        <dbReference type="ChEBI" id="CHEBI:33019"/>
        <dbReference type="ChEBI" id="CHEBI:58017"/>
        <dbReference type="ChEBI" id="CHEBI:58053"/>
        <dbReference type="EC" id="2.4.2.8"/>
    </reaction>
    <physiologicalReaction direction="right-to-left" evidence="4">
        <dbReference type="Rhea" id="RHEA:17975"/>
    </physiologicalReaction>
</comment>
<dbReference type="Gene3D" id="3.40.50.2020">
    <property type="match status" value="1"/>
</dbReference>
<proteinExistence type="predicted"/>
<dbReference type="GO" id="GO:0000287">
    <property type="term" value="F:magnesium ion binding"/>
    <property type="evidence" value="ECO:0007669"/>
    <property type="project" value="TreeGrafter"/>
</dbReference>
<dbReference type="SUPFAM" id="SSF53271">
    <property type="entry name" value="PRTase-like"/>
    <property type="match status" value="1"/>
</dbReference>
<dbReference type="CDD" id="cd06223">
    <property type="entry name" value="PRTases_typeI"/>
    <property type="match status" value="1"/>
</dbReference>
<evidence type="ECO:0000256" key="4">
    <source>
        <dbReference type="ARBA" id="ARBA00049402"/>
    </source>
</evidence>
<dbReference type="Proteomes" id="UP000009005">
    <property type="component" value="Chromosome"/>
</dbReference>
<comment type="catalytic activity">
    <reaction evidence="3">
        <text>GMP + diphosphate = guanine + 5-phospho-alpha-D-ribose 1-diphosphate</text>
        <dbReference type="Rhea" id="RHEA:25424"/>
        <dbReference type="ChEBI" id="CHEBI:16235"/>
        <dbReference type="ChEBI" id="CHEBI:33019"/>
        <dbReference type="ChEBI" id="CHEBI:58017"/>
        <dbReference type="ChEBI" id="CHEBI:58115"/>
        <dbReference type="EC" id="2.4.2.8"/>
    </reaction>
    <physiologicalReaction direction="right-to-left" evidence="3">
        <dbReference type="Rhea" id="RHEA:25426"/>
    </physiologicalReaction>
</comment>
<dbReference type="HOGENOM" id="CLU_541659_0_0_14"/>
<dbReference type="PANTHER" id="PTHR43340:SF1">
    <property type="entry name" value="HYPOXANTHINE PHOSPHORIBOSYLTRANSFERASE"/>
    <property type="match status" value="1"/>
</dbReference>
<dbReference type="PANTHER" id="PTHR43340">
    <property type="entry name" value="HYPOXANTHINE-GUANINE PHOSPHORIBOSYLTRANSFERASE"/>
    <property type="match status" value="1"/>
</dbReference>
<evidence type="ECO:0000256" key="2">
    <source>
        <dbReference type="ARBA" id="ARBA00022099"/>
    </source>
</evidence>
<dbReference type="GO" id="GO:0032263">
    <property type="term" value="P:GMP salvage"/>
    <property type="evidence" value="ECO:0007669"/>
    <property type="project" value="TreeGrafter"/>
</dbReference>
<name>I6Z5N0_MYCWM</name>
<evidence type="ECO:0000256" key="1">
    <source>
        <dbReference type="ARBA" id="ARBA00004676"/>
    </source>
</evidence>
<keyword evidence="6" id="KW-0328">Glycosyltransferase</keyword>
<dbReference type="GO" id="GO:0004422">
    <property type="term" value="F:hypoxanthine phosphoribosyltransferase activity"/>
    <property type="evidence" value="ECO:0007669"/>
    <property type="project" value="TreeGrafter"/>
</dbReference>
<feature type="domain" description="Phosphoribosyltransferase" evidence="5">
    <location>
        <begin position="337"/>
        <end position="481"/>
    </location>
</feature>
<dbReference type="InterPro" id="IPR000836">
    <property type="entry name" value="PRTase_dom"/>
</dbReference>
<dbReference type="AlphaFoldDB" id="I6Z5N0"/>